<dbReference type="EMBL" id="QLIX01000020">
    <property type="protein sequence ID" value="RAI57164.1"/>
    <property type="molecule type" value="Genomic_DNA"/>
</dbReference>
<evidence type="ECO:0000256" key="1">
    <source>
        <dbReference type="ARBA" id="ARBA00038494"/>
    </source>
</evidence>
<keyword evidence="3" id="KW-0808">Transferase</keyword>
<dbReference type="InterPro" id="IPR029044">
    <property type="entry name" value="Nucleotide-diphossugar_trans"/>
</dbReference>
<dbReference type="Proteomes" id="UP000249065">
    <property type="component" value="Unassembled WGS sequence"/>
</dbReference>
<name>A0A327M4D8_9PROT</name>
<dbReference type="GO" id="GO:0016740">
    <property type="term" value="F:transferase activity"/>
    <property type="evidence" value="ECO:0007669"/>
    <property type="project" value="UniProtKB-KW"/>
</dbReference>
<dbReference type="RefSeq" id="WP_111471681.1">
    <property type="nucleotide sequence ID" value="NZ_QLIX01000020.1"/>
</dbReference>
<evidence type="ECO:0000259" key="2">
    <source>
        <dbReference type="Pfam" id="PF00535"/>
    </source>
</evidence>
<feature type="domain" description="Glycosyltransferase 2-like" evidence="2">
    <location>
        <begin position="18"/>
        <end position="118"/>
    </location>
</feature>
<reference evidence="4" key="1">
    <citation type="submission" date="2018-06" db="EMBL/GenBank/DDBJ databases">
        <authorList>
            <person name="Khan S.A."/>
        </authorList>
    </citation>
    <scope>NUCLEOTIDE SEQUENCE [LARGE SCALE GENOMIC DNA]</scope>
    <source>
        <strain evidence="4">DB-1506</strain>
    </source>
</reference>
<dbReference type="CDD" id="cd02511">
    <property type="entry name" value="Beta4Glucosyltransferase"/>
    <property type="match status" value="1"/>
</dbReference>
<dbReference type="OrthoDB" id="9815923at2"/>
<keyword evidence="4" id="KW-1185">Reference proteome</keyword>
<dbReference type="PANTHER" id="PTHR43630">
    <property type="entry name" value="POLY-BETA-1,6-N-ACETYL-D-GLUCOSAMINE SYNTHASE"/>
    <property type="match status" value="1"/>
</dbReference>
<gene>
    <name evidence="3" type="ORF">DOO78_20190</name>
</gene>
<accession>A0A327M4D8</accession>
<organism evidence="3 4">
    <name type="scientific">Roseicella frigidaeris</name>
    <dbReference type="NCBI Taxonomy" id="2230885"/>
    <lineage>
        <taxon>Bacteria</taxon>
        <taxon>Pseudomonadati</taxon>
        <taxon>Pseudomonadota</taxon>
        <taxon>Alphaproteobacteria</taxon>
        <taxon>Acetobacterales</taxon>
        <taxon>Roseomonadaceae</taxon>
        <taxon>Roseicella</taxon>
    </lineage>
</organism>
<dbReference type="InterPro" id="IPR001173">
    <property type="entry name" value="Glyco_trans_2-like"/>
</dbReference>
<dbReference type="SUPFAM" id="SSF53448">
    <property type="entry name" value="Nucleotide-diphospho-sugar transferases"/>
    <property type="match status" value="1"/>
</dbReference>
<evidence type="ECO:0000313" key="3">
    <source>
        <dbReference type="EMBL" id="RAI57164.1"/>
    </source>
</evidence>
<dbReference type="AlphaFoldDB" id="A0A327M4D8"/>
<evidence type="ECO:0000313" key="4">
    <source>
        <dbReference type="Proteomes" id="UP000249065"/>
    </source>
</evidence>
<dbReference type="Pfam" id="PF00535">
    <property type="entry name" value="Glycos_transf_2"/>
    <property type="match status" value="1"/>
</dbReference>
<dbReference type="PANTHER" id="PTHR43630:SF2">
    <property type="entry name" value="GLYCOSYLTRANSFERASE"/>
    <property type="match status" value="1"/>
</dbReference>
<comment type="caution">
    <text evidence="3">The sequence shown here is derived from an EMBL/GenBank/DDBJ whole genome shotgun (WGS) entry which is preliminary data.</text>
</comment>
<sequence length="312" mass="33768">MRIPPPAAPAPQRRPRLSAFVCARNEEAELADCLRNLRFADEIVVLLDRSTDGSAAIAERLADRVIEGEFPLEGPRRAAALAACSGDWVLEIDADERVTPALAAEIRAIAAAPARADWYLVPVDNFIGGRRVRHGWGGSFGTSAVARLYRPGAKSWGEERVHPGARLQGRSGGRLQGRIEHFVDRDISAVIRRLDRYTLLRAADLQRGGGARHGLASHAFRGLRRFWKCYVTRRGYREGEWGVLIALMAALYPLLSELRARIEAAEPADPRPAPGAADASALAAPLRAAARLPVPAAPRPAARRAGQGRAAA</sequence>
<dbReference type="Gene3D" id="3.90.550.10">
    <property type="entry name" value="Spore Coat Polysaccharide Biosynthesis Protein SpsA, Chain A"/>
    <property type="match status" value="1"/>
</dbReference>
<protein>
    <submittedName>
        <fullName evidence="3">Glycosyltransferase family 2 protein</fullName>
    </submittedName>
</protein>
<comment type="similarity">
    <text evidence="1">Belongs to the glycosyltransferase 2 family. WaaE/KdtX subfamily.</text>
</comment>
<proteinExistence type="inferred from homology"/>